<name>A0A7G4AW75_9CAUD</name>
<gene>
    <name evidence="2" type="ORF">HUN41_00158</name>
</gene>
<organism evidence="2 3">
    <name type="scientific">Streptomyces phage Coruscant</name>
    <dbReference type="NCBI Taxonomy" id="2739834"/>
    <lineage>
        <taxon>Viruses</taxon>
        <taxon>Duplodnaviria</taxon>
        <taxon>Heunggongvirae</taxon>
        <taxon>Uroviricota</taxon>
        <taxon>Caudoviricetes</taxon>
        <taxon>Stanwilliamsviridae</taxon>
        <taxon>Boydwoodruffvirinae</taxon>
        <taxon>Coruscantvirus</taxon>
        <taxon>Coruscantvirus coruscant</taxon>
    </lineage>
</organism>
<evidence type="ECO:0000313" key="3">
    <source>
        <dbReference type="Proteomes" id="UP000515922"/>
    </source>
</evidence>
<reference evidence="2 3" key="1">
    <citation type="submission" date="2020-07" db="EMBL/GenBank/DDBJ databases">
        <title>Streptomyces phage Genome sequencing and assembly.</title>
        <authorList>
            <person name="Sharma V."/>
            <person name="Hardy A."/>
            <person name="Frunzke J."/>
        </authorList>
    </citation>
    <scope>NUCLEOTIDE SEQUENCE [LARGE SCALE GENOMIC DNA]</scope>
</reference>
<proteinExistence type="predicted"/>
<dbReference type="Pfam" id="PF09414">
    <property type="entry name" value="RNA_ligase"/>
    <property type="match status" value="1"/>
</dbReference>
<dbReference type="Gene3D" id="3.30.470.30">
    <property type="entry name" value="DNA ligase/mRNA capping enzyme"/>
    <property type="match status" value="1"/>
</dbReference>
<evidence type="ECO:0000313" key="2">
    <source>
        <dbReference type="EMBL" id="QMP84265.1"/>
    </source>
</evidence>
<dbReference type="EMBL" id="MT711976">
    <property type="protein sequence ID" value="QMP84265.1"/>
    <property type="molecule type" value="Genomic_DNA"/>
</dbReference>
<sequence length="217" mass="25032">MREFSKIENLYKRNPQKKSELIVGEYTRPEFGMIKMWDVTEKVDGTNVQFRFTSEDVQINGRTERAQFTPNQESFMNDIASNIRGKVLENMNHFGLDSMTIFGELYGPKIQAGGNYSDGIGFRAFDMLVNDRVWLSPDNFRANVKAFGFENTIPHLGQMTEEEIFMLVSNGFRSTFARNEEYLAEGVIAKPLFNLYDQRGSRILFKLKTCDLVHLHA</sequence>
<keyword evidence="3" id="KW-1185">Reference proteome</keyword>
<dbReference type="Gene3D" id="3.30.1490.70">
    <property type="match status" value="1"/>
</dbReference>
<evidence type="ECO:0000259" key="1">
    <source>
        <dbReference type="Pfam" id="PF09414"/>
    </source>
</evidence>
<accession>A0A7G4AW75</accession>
<keyword evidence="2" id="KW-0436">Ligase</keyword>
<feature type="domain" description="RNA ligase" evidence="1">
    <location>
        <begin position="37"/>
        <end position="207"/>
    </location>
</feature>
<dbReference type="GO" id="GO:0016874">
    <property type="term" value="F:ligase activity"/>
    <property type="evidence" value="ECO:0007669"/>
    <property type="project" value="UniProtKB-KW"/>
</dbReference>
<protein>
    <submittedName>
        <fullName evidence="2">RNA ligase</fullName>
    </submittedName>
</protein>
<dbReference type="Proteomes" id="UP000515922">
    <property type="component" value="Segment"/>
</dbReference>
<dbReference type="SUPFAM" id="SSF56091">
    <property type="entry name" value="DNA ligase/mRNA capping enzyme, catalytic domain"/>
    <property type="match status" value="1"/>
</dbReference>
<dbReference type="InterPro" id="IPR021122">
    <property type="entry name" value="RNA_ligase_dom_REL/Rnl2"/>
</dbReference>